<dbReference type="NCBIfam" id="TIGR03815">
    <property type="entry name" value="CpaE_hom_Actino"/>
    <property type="match status" value="1"/>
</dbReference>
<dbReference type="SUPFAM" id="SSF52540">
    <property type="entry name" value="P-loop containing nucleoside triphosphate hydrolases"/>
    <property type="match status" value="1"/>
</dbReference>
<gene>
    <name evidence="2" type="ORF">EDD29_8681</name>
</gene>
<name>A0A3N1DBQ0_9ACTN</name>
<dbReference type="Pfam" id="PF26563">
    <property type="entry name" value="Rv3660c_N"/>
    <property type="match status" value="1"/>
</dbReference>
<dbReference type="GO" id="GO:0005829">
    <property type="term" value="C:cytosol"/>
    <property type="evidence" value="ECO:0007669"/>
    <property type="project" value="TreeGrafter"/>
</dbReference>
<dbReference type="AlphaFoldDB" id="A0A3N1DBQ0"/>
<dbReference type="Gene3D" id="3.40.50.300">
    <property type="entry name" value="P-loop containing nucleotide triphosphate hydrolases"/>
    <property type="match status" value="1"/>
</dbReference>
<dbReference type="PANTHER" id="PTHR43384:SF11">
    <property type="entry name" value="SEPTUM SITE DETERMINING PROTEIN"/>
    <property type="match status" value="1"/>
</dbReference>
<reference evidence="2 3" key="1">
    <citation type="submission" date="2018-11" db="EMBL/GenBank/DDBJ databases">
        <title>Sequencing the genomes of 1000 actinobacteria strains.</title>
        <authorList>
            <person name="Klenk H.-P."/>
        </authorList>
    </citation>
    <scope>NUCLEOTIDE SEQUENCE [LARGE SCALE GENOMIC DNA]</scope>
    <source>
        <strain evidence="2 3">DSM 44254</strain>
    </source>
</reference>
<comment type="caution">
    <text evidence="2">The sequence shown here is derived from an EMBL/GenBank/DDBJ whole genome shotgun (WGS) entry which is preliminary data.</text>
</comment>
<sequence>MNALVLSTNPGLVDEVRRLAAAASVEVSVARDTAEARGSLQNAALVLVGADLPGRIPRRGGVVMLARAATVPVFRRAMDLGAERVAVLPDEEDWLAERMARACLPGAFGRRIAVTGARGGAGASVFATTLALMAARGGARVLLVDLDAGGGGLDTLLGLEGTPGTRWPDLAGLRGRLAPRALEEEVPSARGVAVLSHAHDRPCALRPEVVASVLATAQRAYDLVITDRPRDLALTADRTVLLVPAEVRGVLAARSVAAGPDEPLLVTRGPAPGGLAPRAVAESLCLPLSGHYDFERGVPAALERAAPPVRGRLARLCARLLDGPLAA</sequence>
<dbReference type="GO" id="GO:0051782">
    <property type="term" value="P:negative regulation of cell division"/>
    <property type="evidence" value="ECO:0007669"/>
    <property type="project" value="TreeGrafter"/>
</dbReference>
<dbReference type="GO" id="GO:0005524">
    <property type="term" value="F:ATP binding"/>
    <property type="evidence" value="ECO:0007669"/>
    <property type="project" value="TreeGrafter"/>
</dbReference>
<feature type="domain" description="Rv3660c-like CheY-like N-terminal" evidence="1">
    <location>
        <begin position="8"/>
        <end position="103"/>
    </location>
</feature>
<dbReference type="EMBL" id="RJKE01000001">
    <property type="protein sequence ID" value="ROO90939.1"/>
    <property type="molecule type" value="Genomic_DNA"/>
</dbReference>
<organism evidence="2 3">
    <name type="scientific">Actinocorallia herbida</name>
    <dbReference type="NCBI Taxonomy" id="58109"/>
    <lineage>
        <taxon>Bacteria</taxon>
        <taxon>Bacillati</taxon>
        <taxon>Actinomycetota</taxon>
        <taxon>Actinomycetes</taxon>
        <taxon>Streptosporangiales</taxon>
        <taxon>Thermomonosporaceae</taxon>
        <taxon>Actinocorallia</taxon>
    </lineage>
</organism>
<evidence type="ECO:0000313" key="3">
    <source>
        <dbReference type="Proteomes" id="UP000272400"/>
    </source>
</evidence>
<evidence type="ECO:0000313" key="2">
    <source>
        <dbReference type="EMBL" id="ROO90939.1"/>
    </source>
</evidence>
<dbReference type="InterPro" id="IPR027417">
    <property type="entry name" value="P-loop_NTPase"/>
</dbReference>
<evidence type="ECO:0000259" key="1">
    <source>
        <dbReference type="Pfam" id="PF26563"/>
    </source>
</evidence>
<dbReference type="GO" id="GO:0009898">
    <property type="term" value="C:cytoplasmic side of plasma membrane"/>
    <property type="evidence" value="ECO:0007669"/>
    <property type="project" value="TreeGrafter"/>
</dbReference>
<accession>A0A3N1DBQ0</accession>
<dbReference type="RefSeq" id="WP_170201794.1">
    <property type="nucleotide sequence ID" value="NZ_RJKE01000001.1"/>
</dbReference>
<dbReference type="Proteomes" id="UP000272400">
    <property type="component" value="Unassembled WGS sequence"/>
</dbReference>
<keyword evidence="3" id="KW-1185">Reference proteome</keyword>
<protein>
    <submittedName>
        <fullName evidence="2">Secretion/DNA translocation related CpaE-like protein</fullName>
    </submittedName>
</protein>
<dbReference type="InterPro" id="IPR050625">
    <property type="entry name" value="ParA/MinD_ATPase"/>
</dbReference>
<dbReference type="PANTHER" id="PTHR43384">
    <property type="entry name" value="SEPTUM SITE-DETERMINING PROTEIN MIND HOMOLOG, CHLOROPLASTIC-RELATED"/>
    <property type="match status" value="1"/>
</dbReference>
<dbReference type="InterPro" id="IPR059050">
    <property type="entry name" value="Rv3660c_N"/>
</dbReference>
<proteinExistence type="predicted"/>
<dbReference type="InterPro" id="IPR022521">
    <property type="entry name" value="Rv3660c"/>
</dbReference>
<dbReference type="GO" id="GO:0016887">
    <property type="term" value="F:ATP hydrolysis activity"/>
    <property type="evidence" value="ECO:0007669"/>
    <property type="project" value="TreeGrafter"/>
</dbReference>